<comment type="caution">
    <text evidence="1">The sequence shown here is derived from an EMBL/GenBank/DDBJ whole genome shotgun (WGS) entry which is preliminary data.</text>
</comment>
<protein>
    <submittedName>
        <fullName evidence="1">Uncharacterized protein</fullName>
    </submittedName>
</protein>
<accession>A0A9P6AM01</accession>
<gene>
    <name evidence="1" type="ORF">BS47DRAFT_1351853</name>
</gene>
<proteinExistence type="predicted"/>
<evidence type="ECO:0000313" key="2">
    <source>
        <dbReference type="Proteomes" id="UP000886523"/>
    </source>
</evidence>
<dbReference type="AlphaFoldDB" id="A0A9P6AM01"/>
<organism evidence="1 2">
    <name type="scientific">Hydnum rufescens UP504</name>
    <dbReference type="NCBI Taxonomy" id="1448309"/>
    <lineage>
        <taxon>Eukaryota</taxon>
        <taxon>Fungi</taxon>
        <taxon>Dikarya</taxon>
        <taxon>Basidiomycota</taxon>
        <taxon>Agaricomycotina</taxon>
        <taxon>Agaricomycetes</taxon>
        <taxon>Cantharellales</taxon>
        <taxon>Hydnaceae</taxon>
        <taxon>Hydnum</taxon>
    </lineage>
</organism>
<reference evidence="1" key="1">
    <citation type="journal article" date="2020" name="Nat. Commun.">
        <title>Large-scale genome sequencing of mycorrhizal fungi provides insights into the early evolution of symbiotic traits.</title>
        <authorList>
            <person name="Miyauchi S."/>
            <person name="Kiss E."/>
            <person name="Kuo A."/>
            <person name="Drula E."/>
            <person name="Kohler A."/>
            <person name="Sanchez-Garcia M."/>
            <person name="Morin E."/>
            <person name="Andreopoulos B."/>
            <person name="Barry K.W."/>
            <person name="Bonito G."/>
            <person name="Buee M."/>
            <person name="Carver A."/>
            <person name="Chen C."/>
            <person name="Cichocki N."/>
            <person name="Clum A."/>
            <person name="Culley D."/>
            <person name="Crous P.W."/>
            <person name="Fauchery L."/>
            <person name="Girlanda M."/>
            <person name="Hayes R.D."/>
            <person name="Keri Z."/>
            <person name="LaButti K."/>
            <person name="Lipzen A."/>
            <person name="Lombard V."/>
            <person name="Magnuson J."/>
            <person name="Maillard F."/>
            <person name="Murat C."/>
            <person name="Nolan M."/>
            <person name="Ohm R.A."/>
            <person name="Pangilinan J."/>
            <person name="Pereira M.F."/>
            <person name="Perotto S."/>
            <person name="Peter M."/>
            <person name="Pfister S."/>
            <person name="Riley R."/>
            <person name="Sitrit Y."/>
            <person name="Stielow J.B."/>
            <person name="Szollosi G."/>
            <person name="Zifcakova L."/>
            <person name="Stursova M."/>
            <person name="Spatafora J.W."/>
            <person name="Tedersoo L."/>
            <person name="Vaario L.M."/>
            <person name="Yamada A."/>
            <person name="Yan M."/>
            <person name="Wang P."/>
            <person name="Xu J."/>
            <person name="Bruns T."/>
            <person name="Baldrian P."/>
            <person name="Vilgalys R."/>
            <person name="Dunand C."/>
            <person name="Henrissat B."/>
            <person name="Grigoriev I.V."/>
            <person name="Hibbett D."/>
            <person name="Nagy L.G."/>
            <person name="Martin F.M."/>
        </authorList>
    </citation>
    <scope>NUCLEOTIDE SEQUENCE</scope>
    <source>
        <strain evidence="1">UP504</strain>
    </source>
</reference>
<keyword evidence="2" id="KW-1185">Reference proteome</keyword>
<dbReference type="Proteomes" id="UP000886523">
    <property type="component" value="Unassembled WGS sequence"/>
</dbReference>
<sequence length="108" mass="12256">MSVGAITALVRALPRPDRLREFHISVSNVSESNDPWHQLGFWDALSGLEELYVSGEWRWRDFDHSGDCAPPNWDAPLQEISPLLPDRREDDADSRVGKPTTLLISFLL</sequence>
<evidence type="ECO:0000313" key="1">
    <source>
        <dbReference type="EMBL" id="KAF9507256.1"/>
    </source>
</evidence>
<name>A0A9P6AM01_9AGAM</name>
<dbReference type="EMBL" id="MU129086">
    <property type="protein sequence ID" value="KAF9507256.1"/>
    <property type="molecule type" value="Genomic_DNA"/>
</dbReference>